<dbReference type="EMBL" id="KY052855">
    <property type="protein sequence ID" value="ASF00780.1"/>
    <property type="molecule type" value="Genomic_DNA"/>
</dbReference>
<keyword evidence="1" id="KW-0812">Transmembrane</keyword>
<keyword evidence="1" id="KW-1133">Transmembrane helix</keyword>
<evidence type="ECO:0000313" key="2">
    <source>
        <dbReference type="EMBL" id="ASF00780.1"/>
    </source>
</evidence>
<feature type="transmembrane region" description="Helical" evidence="1">
    <location>
        <begin position="16"/>
        <end position="34"/>
    </location>
</feature>
<keyword evidence="1" id="KW-0472">Membrane</keyword>
<name>A0A218MNA3_9VIRU</name>
<proteinExistence type="predicted"/>
<accession>A0A218MNA3</accession>
<sequence length="113" mass="13683">MFILDFIIKHPLRTDMILISICLIFLLWCVLDLYKLKCEGTPYEQALKQIERERKENIKRQIERNLAARKRKDAIFELLDNFGYRNITVDYTSDRFYVIIKINKDVLIEREVK</sequence>
<reference evidence="2" key="2">
    <citation type="journal article" date="2017" name="Nat. Commun.">
        <title>Single-virus genomics reveals hidden cosmopolitan and abundant viruses.</title>
        <authorList>
            <person name="Martinez-Hernandez F."/>
            <person name="Fornas O."/>
            <person name="Lluesma Gomez M."/>
            <person name="Bolduc B."/>
            <person name="de la Cruz Pena M.J."/>
            <person name="Martinez J.M."/>
            <person name="Anton J."/>
            <person name="Gasol J.M."/>
            <person name="Rosselli R."/>
            <person name="Rodriguez-Valera F."/>
            <person name="Sullivan M.B."/>
            <person name="Acinas S.G."/>
            <person name="Martinez-Garcia M."/>
        </authorList>
    </citation>
    <scope>NUCLEOTIDE SEQUENCE</scope>
</reference>
<evidence type="ECO:0000256" key="1">
    <source>
        <dbReference type="SAM" id="Phobius"/>
    </source>
</evidence>
<reference evidence="2" key="1">
    <citation type="submission" date="2016-10" db="EMBL/GenBank/DDBJ databases">
        <authorList>
            <person name="Varghese N."/>
        </authorList>
    </citation>
    <scope>NUCLEOTIDE SEQUENCE</scope>
</reference>
<organism evidence="2">
    <name type="scientific">uncultured virus</name>
    <dbReference type="NCBI Taxonomy" id="340016"/>
    <lineage>
        <taxon>Viruses</taxon>
        <taxon>environmental samples</taxon>
    </lineage>
</organism>
<protein>
    <submittedName>
        <fullName evidence="2">Uncharacterized protein</fullName>
    </submittedName>
</protein>